<name>A0A9N9P5V7_9GLOM</name>
<feature type="non-terminal residue" evidence="1">
    <location>
        <position position="1"/>
    </location>
</feature>
<dbReference type="AlphaFoldDB" id="A0A9N9P5V7"/>
<gene>
    <name evidence="1" type="ORF">DERYTH_LOCUS24562</name>
</gene>
<organism evidence="1 2">
    <name type="scientific">Dentiscutata erythropus</name>
    <dbReference type="NCBI Taxonomy" id="1348616"/>
    <lineage>
        <taxon>Eukaryota</taxon>
        <taxon>Fungi</taxon>
        <taxon>Fungi incertae sedis</taxon>
        <taxon>Mucoromycota</taxon>
        <taxon>Glomeromycotina</taxon>
        <taxon>Glomeromycetes</taxon>
        <taxon>Diversisporales</taxon>
        <taxon>Gigasporaceae</taxon>
        <taxon>Dentiscutata</taxon>
    </lineage>
</organism>
<dbReference type="Proteomes" id="UP000789405">
    <property type="component" value="Unassembled WGS sequence"/>
</dbReference>
<reference evidence="1" key="1">
    <citation type="submission" date="2021-06" db="EMBL/GenBank/DDBJ databases">
        <authorList>
            <person name="Kallberg Y."/>
            <person name="Tangrot J."/>
            <person name="Rosling A."/>
        </authorList>
    </citation>
    <scope>NUCLEOTIDE SEQUENCE</scope>
    <source>
        <strain evidence="1">MA453B</strain>
    </source>
</reference>
<accession>A0A9N9P5V7</accession>
<sequence>ITGDRDRDLIGNKNGIQIIVQAKSSETGRYPKLEKEYKNLYGIWKIEDLLKK</sequence>
<proteinExistence type="predicted"/>
<comment type="caution">
    <text evidence="1">The sequence shown here is derived from an EMBL/GenBank/DDBJ whole genome shotgun (WGS) entry which is preliminary data.</text>
</comment>
<dbReference type="EMBL" id="CAJVPY010041825">
    <property type="protein sequence ID" value="CAG8806900.1"/>
    <property type="molecule type" value="Genomic_DNA"/>
</dbReference>
<evidence type="ECO:0000313" key="1">
    <source>
        <dbReference type="EMBL" id="CAG8806900.1"/>
    </source>
</evidence>
<keyword evidence="2" id="KW-1185">Reference proteome</keyword>
<protein>
    <submittedName>
        <fullName evidence="1">12765_t:CDS:1</fullName>
    </submittedName>
</protein>
<evidence type="ECO:0000313" key="2">
    <source>
        <dbReference type="Proteomes" id="UP000789405"/>
    </source>
</evidence>